<dbReference type="PIRSF" id="PIRSF002211">
    <property type="entry name" value="Ribosomal_L30_bac-type"/>
    <property type="match status" value="1"/>
</dbReference>
<dbReference type="PANTHER" id="PTHR15892">
    <property type="entry name" value="MITOCHONDRIAL RIBOSOMAL PROTEIN L30"/>
    <property type="match status" value="1"/>
</dbReference>
<organism evidence="8 9">
    <name type="scientific">Paenibacillus physcomitrellae</name>
    <dbReference type="NCBI Taxonomy" id="1619311"/>
    <lineage>
        <taxon>Bacteria</taxon>
        <taxon>Bacillati</taxon>
        <taxon>Bacillota</taxon>
        <taxon>Bacilli</taxon>
        <taxon>Bacillales</taxon>
        <taxon>Paenibacillaceae</taxon>
        <taxon>Paenibacillus</taxon>
    </lineage>
</organism>
<dbReference type="PANTHER" id="PTHR15892:SF2">
    <property type="entry name" value="LARGE RIBOSOMAL SUBUNIT PROTEIN UL30M"/>
    <property type="match status" value="1"/>
</dbReference>
<dbReference type="InterPro" id="IPR036919">
    <property type="entry name" value="Ribo_uL30_ferredoxin-like_sf"/>
</dbReference>
<name>A0ABQ1GY27_9BACL</name>
<accession>A0ABQ1GY27</accession>
<sequence>MAKLQITLVRSLIGRPENQRTTVNTLGLRKINQTVTHEDNAAIRGMINHVTHLVKVEELQD</sequence>
<keyword evidence="4 5" id="KW-0687">Ribonucleoprotein</keyword>
<evidence type="ECO:0000313" key="8">
    <source>
        <dbReference type="EMBL" id="GGA51702.1"/>
    </source>
</evidence>
<dbReference type="Proteomes" id="UP000609323">
    <property type="component" value="Unassembled WGS sequence"/>
</dbReference>
<evidence type="ECO:0000259" key="7">
    <source>
        <dbReference type="Pfam" id="PF00327"/>
    </source>
</evidence>
<protein>
    <recommendedName>
        <fullName evidence="5">Large ribosomal subunit protein uL30</fullName>
    </recommendedName>
</protein>
<evidence type="ECO:0000256" key="3">
    <source>
        <dbReference type="ARBA" id="ARBA00022980"/>
    </source>
</evidence>
<evidence type="ECO:0000256" key="6">
    <source>
        <dbReference type="RuleBase" id="RU003734"/>
    </source>
</evidence>
<keyword evidence="9" id="KW-1185">Reference proteome</keyword>
<evidence type="ECO:0000256" key="2">
    <source>
        <dbReference type="ARBA" id="ARBA00011838"/>
    </source>
</evidence>
<dbReference type="SUPFAM" id="SSF55129">
    <property type="entry name" value="Ribosomal protein L30p/L7e"/>
    <property type="match status" value="1"/>
</dbReference>
<reference evidence="9" key="1">
    <citation type="journal article" date="2019" name="Int. J. Syst. Evol. Microbiol.">
        <title>The Global Catalogue of Microorganisms (GCM) 10K type strain sequencing project: providing services to taxonomists for standard genome sequencing and annotation.</title>
        <authorList>
            <consortium name="The Broad Institute Genomics Platform"/>
            <consortium name="The Broad Institute Genome Sequencing Center for Infectious Disease"/>
            <person name="Wu L."/>
            <person name="Ma J."/>
        </authorList>
    </citation>
    <scope>NUCLEOTIDE SEQUENCE [LARGE SCALE GENOMIC DNA]</scope>
    <source>
        <strain evidence="9">CGMCC 1.15044</strain>
    </source>
</reference>
<evidence type="ECO:0000256" key="5">
    <source>
        <dbReference type="HAMAP-Rule" id="MF_01371"/>
    </source>
</evidence>
<comment type="similarity">
    <text evidence="1 5 6">Belongs to the universal ribosomal protein uL30 family.</text>
</comment>
<keyword evidence="3 5" id="KW-0689">Ribosomal protein</keyword>
<evidence type="ECO:0000256" key="1">
    <source>
        <dbReference type="ARBA" id="ARBA00007594"/>
    </source>
</evidence>
<evidence type="ECO:0000256" key="4">
    <source>
        <dbReference type="ARBA" id="ARBA00023274"/>
    </source>
</evidence>
<evidence type="ECO:0000313" key="9">
    <source>
        <dbReference type="Proteomes" id="UP000609323"/>
    </source>
</evidence>
<dbReference type="Pfam" id="PF00327">
    <property type="entry name" value="Ribosomal_L30"/>
    <property type="match status" value="1"/>
</dbReference>
<comment type="subunit">
    <text evidence="2 5">Part of the 50S ribosomal subunit.</text>
</comment>
<dbReference type="InterPro" id="IPR016082">
    <property type="entry name" value="Ribosomal_uL30_ferredoxin-like"/>
</dbReference>
<dbReference type="GO" id="GO:0005840">
    <property type="term" value="C:ribosome"/>
    <property type="evidence" value="ECO:0007669"/>
    <property type="project" value="UniProtKB-KW"/>
</dbReference>
<dbReference type="Gene3D" id="3.30.1390.20">
    <property type="entry name" value="Ribosomal protein L30, ferredoxin-like fold domain"/>
    <property type="match status" value="1"/>
</dbReference>
<feature type="domain" description="Large ribosomal subunit protein uL30-like ferredoxin-like fold" evidence="7">
    <location>
        <begin position="4"/>
        <end position="54"/>
    </location>
</feature>
<dbReference type="PROSITE" id="PS00634">
    <property type="entry name" value="RIBOSOMAL_L30"/>
    <property type="match status" value="1"/>
</dbReference>
<dbReference type="CDD" id="cd01658">
    <property type="entry name" value="Ribosomal_L30"/>
    <property type="match status" value="1"/>
</dbReference>
<dbReference type="RefSeq" id="WP_094094340.1">
    <property type="nucleotide sequence ID" value="NZ_BMHF01000023.1"/>
</dbReference>
<dbReference type="HAMAP" id="MF_01371_B">
    <property type="entry name" value="Ribosomal_uL30_B"/>
    <property type="match status" value="1"/>
</dbReference>
<dbReference type="EMBL" id="BMHF01000023">
    <property type="protein sequence ID" value="GGA51702.1"/>
    <property type="molecule type" value="Genomic_DNA"/>
</dbReference>
<comment type="caution">
    <text evidence="8">The sequence shown here is derived from an EMBL/GenBank/DDBJ whole genome shotgun (WGS) entry which is preliminary data.</text>
</comment>
<dbReference type="InterPro" id="IPR005996">
    <property type="entry name" value="Ribosomal_uL30_bac-type"/>
</dbReference>
<proteinExistence type="inferred from homology"/>
<gene>
    <name evidence="5 8" type="primary">rpmD</name>
    <name evidence="8" type="ORF">GCM10010917_41180</name>
</gene>
<dbReference type="NCBIfam" id="TIGR01308">
    <property type="entry name" value="rpmD_bact"/>
    <property type="match status" value="1"/>
</dbReference>
<dbReference type="InterPro" id="IPR018038">
    <property type="entry name" value="Ribosomal_uL30_CS"/>
</dbReference>